<dbReference type="AlphaFoldDB" id="A0A521FZ86"/>
<dbReference type="Gene3D" id="3.40.50.10610">
    <property type="entry name" value="ABC-type transport auxiliary lipoprotein component"/>
    <property type="match status" value="1"/>
</dbReference>
<keyword evidence="3" id="KW-1185">Reference proteome</keyword>
<protein>
    <recommendedName>
        <fullName evidence="4">FlgO domain-containing protein</fullName>
    </recommendedName>
</protein>
<evidence type="ECO:0000313" key="3">
    <source>
        <dbReference type="Proteomes" id="UP000316238"/>
    </source>
</evidence>
<evidence type="ECO:0008006" key="4">
    <source>
        <dbReference type="Google" id="ProtNLM"/>
    </source>
</evidence>
<keyword evidence="1" id="KW-1133">Transmembrane helix</keyword>
<evidence type="ECO:0000313" key="2">
    <source>
        <dbReference type="EMBL" id="TAA73961.1"/>
    </source>
</evidence>
<proteinExistence type="predicted"/>
<comment type="caution">
    <text evidence="2">The sequence shown here is derived from an EMBL/GenBank/DDBJ whole genome shotgun (WGS) entry which is preliminary data.</text>
</comment>
<evidence type="ECO:0000256" key="1">
    <source>
        <dbReference type="SAM" id="Phobius"/>
    </source>
</evidence>
<reference evidence="2" key="1">
    <citation type="submission" date="2017-07" db="EMBL/GenBank/DDBJ databases">
        <title>The cable genome - Insights into the physiology and evolution of filamentous bacteria capable of sulfide oxidation via long distance electron transfer.</title>
        <authorList>
            <person name="Thorup C."/>
            <person name="Bjerg J.T."/>
            <person name="Schreiber L."/>
            <person name="Nielsen L.P."/>
            <person name="Kjeldsen K.U."/>
            <person name="Boesen T."/>
            <person name="Boggild A."/>
            <person name="Meysman F."/>
            <person name="Geelhoed J."/>
            <person name="Schramm A."/>
        </authorList>
    </citation>
    <scope>NUCLEOTIDE SEQUENCE [LARGE SCALE GENOMIC DNA]</scope>
    <source>
        <strain evidence="2">GS</strain>
    </source>
</reference>
<keyword evidence="1" id="KW-0812">Transmembrane</keyword>
<dbReference type="EMBL" id="NQJD01000046">
    <property type="protein sequence ID" value="TAA73961.1"/>
    <property type="molecule type" value="Genomic_DNA"/>
</dbReference>
<keyword evidence="1" id="KW-0472">Membrane</keyword>
<name>A0A521FZ86_9BACT</name>
<sequence>MSIEITKDRKRLLLIGCAVSGWMLAFFLAVYLLNSRIGNDIQPFDEGIRIFAAKLSDEIYRKTGNNTVGFVNFTDFEGEETKLSSYVAQEFLCSILQNKSISIVDRRHGVTTIKELKLQAMGIVTPMPDVKVGNIAGAKYLITGKAEYASGYISISIQVIDISTDIVIVPAITNLISNEMAYKLSGQEDKDQNVLFLLFSKIFDLIKNNYQWLWTAIAIPMIGWLVKLRRDRNVKNSEEMME</sequence>
<accession>A0A521FZ86</accession>
<feature type="transmembrane region" description="Helical" evidence="1">
    <location>
        <begin position="12"/>
        <end position="33"/>
    </location>
</feature>
<dbReference type="Proteomes" id="UP000316238">
    <property type="component" value="Unassembled WGS sequence"/>
</dbReference>
<organism evidence="2 3">
    <name type="scientific">Candidatus Electronema aureum</name>
    <dbReference type="NCBI Taxonomy" id="2005002"/>
    <lineage>
        <taxon>Bacteria</taxon>
        <taxon>Pseudomonadati</taxon>
        <taxon>Thermodesulfobacteriota</taxon>
        <taxon>Desulfobulbia</taxon>
        <taxon>Desulfobulbales</taxon>
        <taxon>Desulfobulbaceae</taxon>
        <taxon>Candidatus Electronema</taxon>
    </lineage>
</organism>
<feature type="transmembrane region" description="Helical" evidence="1">
    <location>
        <begin position="210"/>
        <end position="226"/>
    </location>
</feature>
<gene>
    <name evidence="2" type="ORF">CDV28_1464</name>
</gene>